<feature type="non-terminal residue" evidence="1">
    <location>
        <position position="1"/>
    </location>
</feature>
<gene>
    <name evidence="1" type="ORF">GSTENG00009308001</name>
</gene>
<proteinExistence type="predicted"/>
<comment type="caution">
    <text evidence="1">The sequence shown here is derived from an EMBL/GenBank/DDBJ whole genome shotgun (WGS) entry which is preliminary data.</text>
</comment>
<name>Q4T0I8_TETNG</name>
<evidence type="ECO:0000313" key="1">
    <source>
        <dbReference type="EMBL" id="CAF93594.1"/>
    </source>
</evidence>
<accession>Q4T0I8</accession>
<dbReference type="EMBL" id="CAAE01010985">
    <property type="protein sequence ID" value="CAF93594.1"/>
    <property type="molecule type" value="Genomic_DNA"/>
</dbReference>
<reference evidence="1" key="2">
    <citation type="submission" date="2004-02" db="EMBL/GenBank/DDBJ databases">
        <authorList>
            <consortium name="Genoscope"/>
            <consortium name="Whitehead Institute Centre for Genome Research"/>
        </authorList>
    </citation>
    <scope>NUCLEOTIDE SEQUENCE</scope>
</reference>
<sequence length="32" mass="3929">QEKIDKKTQHKIVQCLKAFMNNKVLFNFRCKF</sequence>
<reference evidence="1" key="1">
    <citation type="journal article" date="2004" name="Nature">
        <title>Genome duplication in the teleost fish Tetraodon nigroviridis reveals the early vertebrate proto-karyotype.</title>
        <authorList>
            <person name="Jaillon O."/>
            <person name="Aury J.-M."/>
            <person name="Brunet F."/>
            <person name="Petit J.-L."/>
            <person name="Stange-Thomann N."/>
            <person name="Mauceli E."/>
            <person name="Bouneau L."/>
            <person name="Fischer C."/>
            <person name="Ozouf-Costaz C."/>
            <person name="Bernot A."/>
            <person name="Nicaud S."/>
            <person name="Jaffe D."/>
            <person name="Fisher S."/>
            <person name="Lutfalla G."/>
            <person name="Dossat C."/>
            <person name="Segurens B."/>
            <person name="Dasilva C."/>
            <person name="Salanoubat M."/>
            <person name="Levy M."/>
            <person name="Boudet N."/>
            <person name="Castellano S."/>
            <person name="Anthouard V."/>
            <person name="Jubin C."/>
            <person name="Castelli V."/>
            <person name="Katinka M."/>
            <person name="Vacherie B."/>
            <person name="Biemont C."/>
            <person name="Skalli Z."/>
            <person name="Cattolico L."/>
            <person name="Poulain J."/>
            <person name="De Berardinis V."/>
            <person name="Cruaud C."/>
            <person name="Duprat S."/>
            <person name="Brottier P."/>
            <person name="Coutanceau J.-P."/>
            <person name="Gouzy J."/>
            <person name="Parra G."/>
            <person name="Lardier G."/>
            <person name="Chapple C."/>
            <person name="McKernan K.J."/>
            <person name="McEwan P."/>
            <person name="Bosak S."/>
            <person name="Kellis M."/>
            <person name="Volff J.-N."/>
            <person name="Guigo R."/>
            <person name="Zody M.C."/>
            <person name="Mesirov J."/>
            <person name="Lindblad-Toh K."/>
            <person name="Birren B."/>
            <person name="Nusbaum C."/>
            <person name="Kahn D."/>
            <person name="Robinson-Rechavi M."/>
            <person name="Laudet V."/>
            <person name="Schachter V."/>
            <person name="Quetier F."/>
            <person name="Saurin W."/>
            <person name="Scarpelli C."/>
            <person name="Wincker P."/>
            <person name="Lander E.S."/>
            <person name="Weissenbach J."/>
            <person name="Roest Crollius H."/>
        </authorList>
    </citation>
    <scope>NUCLEOTIDE SEQUENCE [LARGE SCALE GENOMIC DNA]</scope>
</reference>
<dbReference type="AlphaFoldDB" id="Q4T0I8"/>
<protein>
    <submittedName>
        <fullName evidence="1">(spotted green pufferfish) hypothetical protein</fullName>
    </submittedName>
</protein>
<organism evidence="1">
    <name type="scientific">Tetraodon nigroviridis</name>
    <name type="common">Spotted green pufferfish</name>
    <name type="synonym">Chelonodon nigroviridis</name>
    <dbReference type="NCBI Taxonomy" id="99883"/>
    <lineage>
        <taxon>Eukaryota</taxon>
        <taxon>Metazoa</taxon>
        <taxon>Chordata</taxon>
        <taxon>Craniata</taxon>
        <taxon>Vertebrata</taxon>
        <taxon>Euteleostomi</taxon>
        <taxon>Actinopterygii</taxon>
        <taxon>Neopterygii</taxon>
        <taxon>Teleostei</taxon>
        <taxon>Neoteleostei</taxon>
        <taxon>Acanthomorphata</taxon>
        <taxon>Eupercaria</taxon>
        <taxon>Tetraodontiformes</taxon>
        <taxon>Tetradontoidea</taxon>
        <taxon>Tetraodontidae</taxon>
        <taxon>Tetraodon</taxon>
    </lineage>
</organism>
<dbReference type="KEGG" id="tng:GSTEN00009308G001"/>